<organism evidence="5 6">
    <name type="scientific">Mycena venus</name>
    <dbReference type="NCBI Taxonomy" id="2733690"/>
    <lineage>
        <taxon>Eukaryota</taxon>
        <taxon>Fungi</taxon>
        <taxon>Dikarya</taxon>
        <taxon>Basidiomycota</taxon>
        <taxon>Agaricomycotina</taxon>
        <taxon>Agaricomycetes</taxon>
        <taxon>Agaricomycetidae</taxon>
        <taxon>Agaricales</taxon>
        <taxon>Marasmiineae</taxon>
        <taxon>Mycenaceae</taxon>
        <taxon>Mycena</taxon>
    </lineage>
</organism>
<feature type="region of interest" description="Disordered" evidence="3">
    <location>
        <begin position="112"/>
        <end position="160"/>
    </location>
</feature>
<evidence type="ECO:0000313" key="6">
    <source>
        <dbReference type="Proteomes" id="UP000620124"/>
    </source>
</evidence>
<reference evidence="5" key="1">
    <citation type="submission" date="2020-05" db="EMBL/GenBank/DDBJ databases">
        <title>Mycena genomes resolve the evolution of fungal bioluminescence.</title>
        <authorList>
            <person name="Tsai I.J."/>
        </authorList>
    </citation>
    <scope>NUCLEOTIDE SEQUENCE</scope>
    <source>
        <strain evidence="5">CCC161011</strain>
    </source>
</reference>
<protein>
    <submittedName>
        <fullName evidence="5">Chromo domain-containing protein</fullName>
    </submittedName>
</protein>
<dbReference type="InterPro" id="IPR008251">
    <property type="entry name" value="Chromo_shadow_dom"/>
</dbReference>
<evidence type="ECO:0000313" key="5">
    <source>
        <dbReference type="EMBL" id="KAF7371979.1"/>
    </source>
</evidence>
<evidence type="ECO:0000256" key="1">
    <source>
        <dbReference type="ARBA" id="ARBA00004123"/>
    </source>
</evidence>
<feature type="domain" description="Chromo shadow" evidence="4">
    <location>
        <begin position="167"/>
        <end position="232"/>
    </location>
</feature>
<feature type="region of interest" description="Disordered" evidence="3">
    <location>
        <begin position="1"/>
        <end position="45"/>
    </location>
</feature>
<dbReference type="Proteomes" id="UP000620124">
    <property type="component" value="Unassembled WGS sequence"/>
</dbReference>
<dbReference type="SUPFAM" id="SSF54160">
    <property type="entry name" value="Chromo domain-like"/>
    <property type="match status" value="1"/>
</dbReference>
<dbReference type="GO" id="GO:0005634">
    <property type="term" value="C:nucleus"/>
    <property type="evidence" value="ECO:0007669"/>
    <property type="project" value="UniProtKB-SubCell"/>
</dbReference>
<keyword evidence="6" id="KW-1185">Reference proteome</keyword>
<gene>
    <name evidence="5" type="ORF">MVEN_00055900</name>
</gene>
<evidence type="ECO:0000256" key="3">
    <source>
        <dbReference type="SAM" id="MobiDB-lite"/>
    </source>
</evidence>
<evidence type="ECO:0000259" key="4">
    <source>
        <dbReference type="SMART" id="SM00300"/>
    </source>
</evidence>
<comment type="caution">
    <text evidence="5">The sequence shown here is derived from an EMBL/GenBank/DDBJ whole genome shotgun (WGS) entry which is preliminary data.</text>
</comment>
<dbReference type="OrthoDB" id="433924at2759"/>
<comment type="subcellular location">
    <subcellularLocation>
        <location evidence="1">Nucleus</location>
    </subcellularLocation>
</comment>
<proteinExistence type="predicted"/>
<accession>A0A8H7DDZ5</accession>
<dbReference type="SMART" id="SM00300">
    <property type="entry name" value="ChSh"/>
    <property type="match status" value="1"/>
</dbReference>
<name>A0A8H7DDZ5_9AGAR</name>
<feature type="compositionally biased region" description="Polar residues" evidence="3">
    <location>
        <begin position="123"/>
        <end position="141"/>
    </location>
</feature>
<sequence>MTRLSTLADDVSETAHMLPSRSEEEELDVVEDSEGQSGAKDEEEEKYEFEAALNAKLGQFEQNKNGYYFEWKGHPIEDNSSVAEAPNETEPIEMFWDPEESNEPMWTISEGSPKSLEPDNPLNAGSTSMFVTNMGEPNSLSVKPDKNDENDKERPPMPEEEDFGTMQEYIGAPTWDQLIAHVDTVECVGGVLYVYFTLKGGKRIKEKSTICADKFPKMLIDFYESKLRWRDPGE</sequence>
<feature type="compositionally biased region" description="Acidic residues" evidence="3">
    <location>
        <begin position="23"/>
        <end position="34"/>
    </location>
</feature>
<dbReference type="AlphaFoldDB" id="A0A8H7DDZ5"/>
<keyword evidence="2" id="KW-0539">Nucleus</keyword>
<dbReference type="Pfam" id="PF01393">
    <property type="entry name" value="Chromo_shadow"/>
    <property type="match status" value="1"/>
</dbReference>
<dbReference type="Gene3D" id="2.40.50.40">
    <property type="match status" value="1"/>
</dbReference>
<dbReference type="InterPro" id="IPR016197">
    <property type="entry name" value="Chromo-like_dom_sf"/>
</dbReference>
<dbReference type="EMBL" id="JACAZI010000001">
    <property type="protein sequence ID" value="KAF7371979.1"/>
    <property type="molecule type" value="Genomic_DNA"/>
</dbReference>
<feature type="compositionally biased region" description="Basic and acidic residues" evidence="3">
    <location>
        <begin position="143"/>
        <end position="157"/>
    </location>
</feature>
<evidence type="ECO:0000256" key="2">
    <source>
        <dbReference type="ARBA" id="ARBA00023242"/>
    </source>
</evidence>